<name>A0A161K3M1_9CHLR</name>
<evidence type="ECO:0000256" key="1">
    <source>
        <dbReference type="SAM" id="Phobius"/>
    </source>
</evidence>
<feature type="transmembrane region" description="Helical" evidence="1">
    <location>
        <begin position="21"/>
        <end position="41"/>
    </location>
</feature>
<reference evidence="2" key="1">
    <citation type="submission" date="2016-01" db="EMBL/GenBank/DDBJ databases">
        <authorList>
            <person name="Mcilroy J.S."/>
            <person name="Karst M S."/>
            <person name="Albertsen M."/>
        </authorList>
    </citation>
    <scope>NUCLEOTIDE SEQUENCE</scope>
    <source>
        <strain evidence="2">Cfx-K</strain>
    </source>
</reference>
<dbReference type="KEGG" id="pbf:CFX0092_A3219"/>
<dbReference type="EMBL" id="LN890655">
    <property type="protein sequence ID" value="CUS05097.2"/>
    <property type="molecule type" value="Genomic_DNA"/>
</dbReference>
<dbReference type="Proteomes" id="UP000215027">
    <property type="component" value="Chromosome I"/>
</dbReference>
<dbReference type="AlphaFoldDB" id="A0A161K3M1"/>
<keyword evidence="3" id="KW-1185">Reference proteome</keyword>
<evidence type="ECO:0000313" key="3">
    <source>
        <dbReference type="Proteomes" id="UP000215027"/>
    </source>
</evidence>
<keyword evidence="1" id="KW-0472">Membrane</keyword>
<evidence type="ECO:0000313" key="2">
    <source>
        <dbReference type="EMBL" id="CUS05097.2"/>
    </source>
</evidence>
<sequence>MADAGQSIKEVGDVSSSKRSTIVLLVIGLAVIVVLGLTGGLRIGAAADNTTGVATTGVATTGVATTGVATTGAPLILSAHQPRRQDFFAGGDAEITVNITNTGSIPFQTVTVSGATFADCNRGNLGALAPGQSTSYTCGQDNVNQSVLNELQVNGSTGATTVNHKSNSFVKVLKPEVRITKTPQVQTIRQGATAFFTVTIYNTSDFVMTLEEVDDSLANDCDRNPTITVYLQPGDSLDYACSMANVQSPQATVATVRVRNPVTTTEYTASDVAWVELLDLEAVLTPQPATILEPGDLVTYTVELINTGSLPVTLVGLTTNKYGNILDPGNTQLEAADNTCLPQPTLPTLSPFGGSYTCSFIAPVEGQPSDFSVILTATARSQGLLDVTATTNATVQIINVPASMKVTLSADPPFINPPSQLITFSVSVENTSGADAINILAMADEFLGDLNGRGNCELPVQGLPAGYSYQCHFSTVVAGEVGQEKSRTISVEAESDDLIGEPLSVSEIVKVVITDQPTRYNYMPNVSDHTLDRTSCARPYPLRPDTQYFFRPPNQYDSTLPVEQREQDYFTFTLAESAAVRVELTNFVPLKGQLIIRPHVVGGSTPCGPSLGRNPDEALNKIVDLGTIPAGRYYIQLINDGPSNVADLYGLFVRVD</sequence>
<keyword evidence="1" id="KW-1133">Transmembrane helix</keyword>
<organism evidence="2 3">
    <name type="scientific">Candidatus Promineifilum breve</name>
    <dbReference type="NCBI Taxonomy" id="1806508"/>
    <lineage>
        <taxon>Bacteria</taxon>
        <taxon>Bacillati</taxon>
        <taxon>Chloroflexota</taxon>
        <taxon>Ardenticatenia</taxon>
        <taxon>Candidatus Promineifilales</taxon>
        <taxon>Candidatus Promineifilaceae</taxon>
        <taxon>Candidatus Promineifilum</taxon>
    </lineage>
</organism>
<accession>A0A161K3M1</accession>
<protein>
    <recommendedName>
        <fullName evidence="4">DUF11 domain-containing protein</fullName>
    </recommendedName>
</protein>
<evidence type="ECO:0008006" key="4">
    <source>
        <dbReference type="Google" id="ProtNLM"/>
    </source>
</evidence>
<proteinExistence type="predicted"/>
<keyword evidence="1" id="KW-0812">Transmembrane</keyword>
<gene>
    <name evidence="2" type="ORF">CFX0092_A3219</name>
</gene>